<evidence type="ECO:0000313" key="2">
    <source>
        <dbReference type="Proteomes" id="UP000190366"/>
    </source>
</evidence>
<name>A0AB38DLN2_9MYCO</name>
<gene>
    <name evidence="1" type="ORF">SAMEA2275630_05073</name>
</gene>
<reference evidence="1 2" key="1">
    <citation type="submission" date="2016-11" db="EMBL/GenBank/DDBJ databases">
        <authorList>
            <consortium name="Pathogen Informatics"/>
        </authorList>
    </citation>
    <scope>NUCLEOTIDE SEQUENCE [LARGE SCALE GENOMIC DNA]</scope>
    <source>
        <strain evidence="1 2">1168</strain>
    </source>
</reference>
<accession>A0AB38DLN2</accession>
<sequence>MKLSGVERKSNFSLVDCSSSDVNYRIIQRVNWPTECVKDADRIFYHNDRQGYEWVACMDLAWSPNYCLSVTPKLVKQVQCGDTTAVNRQRPIRLVTNSVTVDDCPSEGFAHPVRRFTICTETQK</sequence>
<proteinExistence type="predicted"/>
<dbReference type="Proteomes" id="UP000190366">
    <property type="component" value="Unassembled WGS sequence"/>
</dbReference>
<comment type="caution">
    <text evidence="1">The sequence shown here is derived from an EMBL/GenBank/DDBJ whole genome shotgun (WGS) entry which is preliminary data.</text>
</comment>
<dbReference type="AlphaFoldDB" id="A0AB38DLN2"/>
<evidence type="ECO:0008006" key="3">
    <source>
        <dbReference type="Google" id="ProtNLM"/>
    </source>
</evidence>
<organism evidence="1 2">
    <name type="scientific">Mycobacteroides abscessus subsp. massiliense</name>
    <dbReference type="NCBI Taxonomy" id="1962118"/>
    <lineage>
        <taxon>Bacteria</taxon>
        <taxon>Bacillati</taxon>
        <taxon>Actinomycetota</taxon>
        <taxon>Actinomycetes</taxon>
        <taxon>Mycobacteriales</taxon>
        <taxon>Mycobacteriaceae</taxon>
        <taxon>Mycobacteroides</taxon>
        <taxon>Mycobacteroides abscessus</taxon>
    </lineage>
</organism>
<evidence type="ECO:0000313" key="1">
    <source>
        <dbReference type="EMBL" id="SKZ52149.1"/>
    </source>
</evidence>
<dbReference type="EMBL" id="FVQL01000001">
    <property type="protein sequence ID" value="SKZ52149.1"/>
    <property type="molecule type" value="Genomic_DNA"/>
</dbReference>
<protein>
    <recommendedName>
        <fullName evidence="3">Liporotein LppU</fullName>
    </recommendedName>
</protein>